<dbReference type="EMBL" id="AUPC02000323">
    <property type="protein sequence ID" value="POG61844.1"/>
    <property type="molecule type" value="Genomic_DNA"/>
</dbReference>
<reference evidence="2 3" key="1">
    <citation type="journal article" date="2013" name="Proc. Natl. Acad. Sci. U.S.A.">
        <title>Genome of an arbuscular mycorrhizal fungus provides insight into the oldest plant symbiosis.</title>
        <authorList>
            <person name="Tisserant E."/>
            <person name="Malbreil M."/>
            <person name="Kuo A."/>
            <person name="Kohler A."/>
            <person name="Symeonidi A."/>
            <person name="Balestrini R."/>
            <person name="Charron P."/>
            <person name="Duensing N."/>
            <person name="Frei Dit Frey N."/>
            <person name="Gianinazzi-Pearson V."/>
            <person name="Gilbert L.B."/>
            <person name="Handa Y."/>
            <person name="Herr J.R."/>
            <person name="Hijri M."/>
            <person name="Koul R."/>
            <person name="Kawaguchi M."/>
            <person name="Krajinski F."/>
            <person name="Lammers P.J."/>
            <person name="Masclaux F.G."/>
            <person name="Murat C."/>
            <person name="Morin E."/>
            <person name="Ndikumana S."/>
            <person name="Pagni M."/>
            <person name="Petitpierre D."/>
            <person name="Requena N."/>
            <person name="Rosikiewicz P."/>
            <person name="Riley R."/>
            <person name="Saito K."/>
            <person name="San Clemente H."/>
            <person name="Shapiro H."/>
            <person name="van Tuinen D."/>
            <person name="Becard G."/>
            <person name="Bonfante P."/>
            <person name="Paszkowski U."/>
            <person name="Shachar-Hill Y.Y."/>
            <person name="Tuskan G.A."/>
            <person name="Young P.W."/>
            <person name="Sanders I.R."/>
            <person name="Henrissat B."/>
            <person name="Rensing S.A."/>
            <person name="Grigoriev I.V."/>
            <person name="Corradi N."/>
            <person name="Roux C."/>
            <person name="Martin F."/>
        </authorList>
    </citation>
    <scope>NUCLEOTIDE SEQUENCE [LARGE SCALE GENOMIC DNA]</scope>
    <source>
        <strain evidence="2 3">DAOM 197198</strain>
    </source>
</reference>
<proteinExistence type="predicted"/>
<dbReference type="AlphaFoldDB" id="A0A2P4P8Z2"/>
<keyword evidence="1" id="KW-0472">Membrane</keyword>
<gene>
    <name evidence="2" type="ORF">GLOIN_2v1700816</name>
</gene>
<sequence length="69" mass="8795">MYCVWCIKYKFCKIKCILVLYTYIIYTLFFTEQLKYAFLPRKIIHFFSLITFYYFINRHRIILRFLLKQ</sequence>
<dbReference type="Proteomes" id="UP000018888">
    <property type="component" value="Unassembled WGS sequence"/>
</dbReference>
<keyword evidence="1" id="KW-1133">Transmembrane helix</keyword>
<protein>
    <submittedName>
        <fullName evidence="2">Uncharacterized protein</fullName>
    </submittedName>
</protein>
<name>A0A2P4P8Z2_RHIID</name>
<comment type="caution">
    <text evidence="2">The sequence shown here is derived from an EMBL/GenBank/DDBJ whole genome shotgun (WGS) entry which is preliminary data.</text>
</comment>
<organism evidence="2 3">
    <name type="scientific">Rhizophagus irregularis (strain DAOM 181602 / DAOM 197198 / MUCL 43194)</name>
    <name type="common">Arbuscular mycorrhizal fungus</name>
    <name type="synonym">Glomus intraradices</name>
    <dbReference type="NCBI Taxonomy" id="747089"/>
    <lineage>
        <taxon>Eukaryota</taxon>
        <taxon>Fungi</taxon>
        <taxon>Fungi incertae sedis</taxon>
        <taxon>Mucoromycota</taxon>
        <taxon>Glomeromycotina</taxon>
        <taxon>Glomeromycetes</taxon>
        <taxon>Glomerales</taxon>
        <taxon>Glomeraceae</taxon>
        <taxon>Rhizophagus</taxon>
    </lineage>
</organism>
<reference evidence="2 3" key="2">
    <citation type="journal article" date="2018" name="New Phytol.">
        <title>High intraspecific genome diversity in the model arbuscular mycorrhizal symbiont Rhizophagus irregularis.</title>
        <authorList>
            <person name="Chen E.C.H."/>
            <person name="Morin E."/>
            <person name="Beaudet D."/>
            <person name="Noel J."/>
            <person name="Yildirir G."/>
            <person name="Ndikumana S."/>
            <person name="Charron P."/>
            <person name="St-Onge C."/>
            <person name="Giorgi J."/>
            <person name="Kruger M."/>
            <person name="Marton T."/>
            <person name="Ropars J."/>
            <person name="Grigoriev I.V."/>
            <person name="Hainaut M."/>
            <person name="Henrissat B."/>
            <person name="Roux C."/>
            <person name="Martin F."/>
            <person name="Corradi N."/>
        </authorList>
    </citation>
    <scope>NUCLEOTIDE SEQUENCE [LARGE SCALE GENOMIC DNA]</scope>
    <source>
        <strain evidence="2 3">DAOM 197198</strain>
    </source>
</reference>
<evidence type="ECO:0000313" key="2">
    <source>
        <dbReference type="EMBL" id="POG61844.1"/>
    </source>
</evidence>
<keyword evidence="1" id="KW-0812">Transmembrane</keyword>
<feature type="transmembrane region" description="Helical" evidence="1">
    <location>
        <begin position="12"/>
        <end position="30"/>
    </location>
</feature>
<accession>A0A2P4P8Z2</accession>
<evidence type="ECO:0000313" key="3">
    <source>
        <dbReference type="Proteomes" id="UP000018888"/>
    </source>
</evidence>
<feature type="transmembrane region" description="Helical" evidence="1">
    <location>
        <begin position="36"/>
        <end position="56"/>
    </location>
</feature>
<feature type="non-terminal residue" evidence="2">
    <location>
        <position position="1"/>
    </location>
</feature>
<keyword evidence="3" id="KW-1185">Reference proteome</keyword>
<evidence type="ECO:0000256" key="1">
    <source>
        <dbReference type="SAM" id="Phobius"/>
    </source>
</evidence>